<name>A0A1E4SKM2_9ASCO</name>
<dbReference type="Pfam" id="PF13639">
    <property type="entry name" value="zf-RING_2"/>
    <property type="match status" value="1"/>
</dbReference>
<gene>
    <name evidence="13" type="ORF">CANTADRAFT_21254</name>
</gene>
<keyword evidence="3" id="KW-0808">Transferase</keyword>
<keyword evidence="5" id="KW-0479">Metal-binding</keyword>
<sequence length="409" mass="47933">MPPPLLFFCHTNPQFGAFVGISAYKRLEIQNKYNPGKVLEEYVLKIPASLRPEEYFLITALVMVNCIKWVIFGRLTPNEIQSLRDKVTYTIWEFCFGFMIFYCKCFALDFTLIQSELFKFAGLFLCVLLLKGFHHLSAERVSSIFPSSRYTHYATSRQIKYMGLRFALGLCLLNFIHGLLLVRFIHEVSQRYNATFVSKLSRPISVPAPVSVSKTSTIYIEDNILLAIFGFEILYMFPLIVLTTIKFAVNFYEYLRFESQLSAHFGEEDEEGEEDNYDQIIWKENKLKIIYVSQFLVNLLRFLMIALFSLIFLYVYTFPFHILPSSYSSFRILIDNTRCLVNFKKKQFALKKLQIPSVPGDSVQCIICYDMMKINTEVRQLRCNHRFHYSCLKNWIEYSSSCPICREKI</sequence>
<dbReference type="RefSeq" id="XP_020065109.1">
    <property type="nucleotide sequence ID" value="XM_020206674.1"/>
</dbReference>
<organism evidence="13 14">
    <name type="scientific">Suhomyces tanzawaensis NRRL Y-17324</name>
    <dbReference type="NCBI Taxonomy" id="984487"/>
    <lineage>
        <taxon>Eukaryota</taxon>
        <taxon>Fungi</taxon>
        <taxon>Dikarya</taxon>
        <taxon>Ascomycota</taxon>
        <taxon>Saccharomycotina</taxon>
        <taxon>Pichiomycetes</taxon>
        <taxon>Debaryomycetaceae</taxon>
        <taxon>Suhomyces</taxon>
    </lineage>
</organism>
<dbReference type="PANTHER" id="PTHR22763">
    <property type="entry name" value="RING ZINC FINGER PROTEIN"/>
    <property type="match status" value="1"/>
</dbReference>
<evidence type="ECO:0000256" key="4">
    <source>
        <dbReference type="ARBA" id="ARBA00022692"/>
    </source>
</evidence>
<dbReference type="Proteomes" id="UP000094285">
    <property type="component" value="Unassembled WGS sequence"/>
</dbReference>
<feature type="transmembrane region" description="Helical" evidence="11">
    <location>
        <begin position="224"/>
        <end position="249"/>
    </location>
</feature>
<evidence type="ECO:0000256" key="11">
    <source>
        <dbReference type="SAM" id="Phobius"/>
    </source>
</evidence>
<keyword evidence="9 11" id="KW-0472">Membrane</keyword>
<dbReference type="GO" id="GO:0043161">
    <property type="term" value="P:proteasome-mediated ubiquitin-dependent protein catabolic process"/>
    <property type="evidence" value="ECO:0007669"/>
    <property type="project" value="TreeGrafter"/>
</dbReference>
<dbReference type="InterPro" id="IPR001841">
    <property type="entry name" value="Znf_RING"/>
</dbReference>
<feature type="transmembrane region" description="Helical" evidence="11">
    <location>
        <begin position="295"/>
        <end position="316"/>
    </location>
</feature>
<accession>A0A1E4SKM2</accession>
<feature type="transmembrane region" description="Helical" evidence="11">
    <location>
        <begin position="166"/>
        <end position="186"/>
    </location>
</feature>
<dbReference type="GO" id="GO:0012505">
    <property type="term" value="C:endomembrane system"/>
    <property type="evidence" value="ECO:0007669"/>
    <property type="project" value="TreeGrafter"/>
</dbReference>
<keyword evidence="6 10" id="KW-0863">Zinc-finger</keyword>
<dbReference type="PROSITE" id="PS50089">
    <property type="entry name" value="ZF_RING_2"/>
    <property type="match status" value="1"/>
</dbReference>
<protein>
    <recommendedName>
        <fullName evidence="12">RING-type domain-containing protein</fullName>
    </recommendedName>
</protein>
<comment type="pathway">
    <text evidence="2">Protein modification; protein ubiquitination.</text>
</comment>
<dbReference type="Pfam" id="PF25563">
    <property type="entry name" value="TPR_SYVN1_N"/>
    <property type="match status" value="2"/>
</dbReference>
<feature type="transmembrane region" description="Helical" evidence="11">
    <location>
        <begin position="87"/>
        <end position="111"/>
    </location>
</feature>
<keyword evidence="8 11" id="KW-1133">Transmembrane helix</keyword>
<evidence type="ECO:0000313" key="13">
    <source>
        <dbReference type="EMBL" id="ODV79987.1"/>
    </source>
</evidence>
<evidence type="ECO:0000259" key="12">
    <source>
        <dbReference type="PROSITE" id="PS50089"/>
    </source>
</evidence>
<reference evidence="14" key="1">
    <citation type="submission" date="2016-05" db="EMBL/GenBank/DDBJ databases">
        <title>Comparative genomics of biotechnologically important yeasts.</title>
        <authorList>
            <consortium name="DOE Joint Genome Institute"/>
            <person name="Riley R."/>
            <person name="Haridas S."/>
            <person name="Wolfe K.H."/>
            <person name="Lopes M.R."/>
            <person name="Hittinger C.T."/>
            <person name="Goker M."/>
            <person name="Salamov A."/>
            <person name="Wisecaver J."/>
            <person name="Long T.M."/>
            <person name="Aerts A.L."/>
            <person name="Barry K."/>
            <person name="Choi C."/>
            <person name="Clum A."/>
            <person name="Coughlan A.Y."/>
            <person name="Deshpande S."/>
            <person name="Douglass A.P."/>
            <person name="Hanson S.J."/>
            <person name="Klenk H.-P."/>
            <person name="Labutti K."/>
            <person name="Lapidus A."/>
            <person name="Lindquist E."/>
            <person name="Lipzen A."/>
            <person name="Meier-Kolthoff J.P."/>
            <person name="Ohm R.A."/>
            <person name="Otillar R.P."/>
            <person name="Pangilinan J."/>
            <person name="Peng Y."/>
            <person name="Rokas A."/>
            <person name="Rosa C.A."/>
            <person name="Scheuner C."/>
            <person name="Sibirny A.A."/>
            <person name="Slot J.C."/>
            <person name="Stielow J.B."/>
            <person name="Sun H."/>
            <person name="Kurtzman C.P."/>
            <person name="Blackwell M."/>
            <person name="Grigoriev I.V."/>
            <person name="Jeffries T.W."/>
        </authorList>
    </citation>
    <scope>NUCLEOTIDE SEQUENCE [LARGE SCALE GENOMIC DNA]</scope>
    <source>
        <strain evidence="14">NRRL Y-17324</strain>
    </source>
</reference>
<evidence type="ECO:0000256" key="8">
    <source>
        <dbReference type="ARBA" id="ARBA00022989"/>
    </source>
</evidence>
<evidence type="ECO:0000256" key="6">
    <source>
        <dbReference type="ARBA" id="ARBA00022771"/>
    </source>
</evidence>
<dbReference type="EMBL" id="KV453911">
    <property type="protein sequence ID" value="ODV79987.1"/>
    <property type="molecule type" value="Genomic_DNA"/>
</dbReference>
<dbReference type="STRING" id="984487.A0A1E4SKM2"/>
<proteinExistence type="predicted"/>
<dbReference type="GO" id="GO:0061630">
    <property type="term" value="F:ubiquitin protein ligase activity"/>
    <property type="evidence" value="ECO:0007669"/>
    <property type="project" value="TreeGrafter"/>
</dbReference>
<keyword evidence="7" id="KW-0862">Zinc</keyword>
<comment type="subcellular location">
    <subcellularLocation>
        <location evidence="1">Endomembrane system</location>
        <topology evidence="1">Multi-pass membrane protein</topology>
    </subcellularLocation>
</comment>
<dbReference type="InterPro" id="IPR013083">
    <property type="entry name" value="Znf_RING/FYVE/PHD"/>
</dbReference>
<keyword evidence="14" id="KW-1185">Reference proteome</keyword>
<dbReference type="InterPro" id="IPR057992">
    <property type="entry name" value="TPR_SYVN1_N"/>
</dbReference>
<evidence type="ECO:0000256" key="9">
    <source>
        <dbReference type="ARBA" id="ARBA00023136"/>
    </source>
</evidence>
<dbReference type="SUPFAM" id="SSF57850">
    <property type="entry name" value="RING/U-box"/>
    <property type="match status" value="1"/>
</dbReference>
<feature type="transmembrane region" description="Helical" evidence="11">
    <location>
        <begin position="55"/>
        <end position="75"/>
    </location>
</feature>
<dbReference type="GeneID" id="30980811"/>
<dbReference type="InterPro" id="IPR050731">
    <property type="entry name" value="HRD1_E3_ubiq-ligases"/>
</dbReference>
<evidence type="ECO:0000256" key="7">
    <source>
        <dbReference type="ARBA" id="ARBA00022833"/>
    </source>
</evidence>
<dbReference type="AlphaFoldDB" id="A0A1E4SKM2"/>
<evidence type="ECO:0000256" key="10">
    <source>
        <dbReference type="PROSITE-ProRule" id="PRU00175"/>
    </source>
</evidence>
<dbReference type="OrthoDB" id="8062037at2759"/>
<evidence type="ECO:0000256" key="2">
    <source>
        <dbReference type="ARBA" id="ARBA00004906"/>
    </source>
</evidence>
<feature type="domain" description="RING-type" evidence="12">
    <location>
        <begin position="365"/>
        <end position="406"/>
    </location>
</feature>
<evidence type="ECO:0000256" key="5">
    <source>
        <dbReference type="ARBA" id="ARBA00022723"/>
    </source>
</evidence>
<evidence type="ECO:0000256" key="3">
    <source>
        <dbReference type="ARBA" id="ARBA00022679"/>
    </source>
</evidence>
<dbReference type="SMART" id="SM00184">
    <property type="entry name" value="RING"/>
    <property type="match status" value="1"/>
</dbReference>
<dbReference type="GO" id="GO:0008270">
    <property type="term" value="F:zinc ion binding"/>
    <property type="evidence" value="ECO:0007669"/>
    <property type="project" value="UniProtKB-KW"/>
</dbReference>
<keyword evidence="4 11" id="KW-0812">Transmembrane</keyword>
<evidence type="ECO:0000313" key="14">
    <source>
        <dbReference type="Proteomes" id="UP000094285"/>
    </source>
</evidence>
<evidence type="ECO:0000256" key="1">
    <source>
        <dbReference type="ARBA" id="ARBA00004127"/>
    </source>
</evidence>
<dbReference type="Gene3D" id="3.30.40.10">
    <property type="entry name" value="Zinc/RING finger domain, C3HC4 (zinc finger)"/>
    <property type="match status" value="1"/>
</dbReference>